<proteinExistence type="predicted"/>
<evidence type="ECO:0000256" key="2">
    <source>
        <dbReference type="SAM" id="Phobius"/>
    </source>
</evidence>
<feature type="transmembrane region" description="Helical" evidence="2">
    <location>
        <begin position="66"/>
        <end position="85"/>
    </location>
</feature>
<feature type="domain" description="Peptidase C39-like" evidence="3">
    <location>
        <begin position="284"/>
        <end position="419"/>
    </location>
</feature>
<dbReference type="AlphaFoldDB" id="A0A3A8N205"/>
<keyword evidence="5" id="KW-1185">Reference proteome</keyword>
<accession>A0A3A8N205</accession>
<name>A0A3A8N205_9BACT</name>
<keyword evidence="2" id="KW-0812">Transmembrane</keyword>
<gene>
    <name evidence="4" type="ORF">D7X12_27425</name>
</gene>
<evidence type="ECO:0000256" key="1">
    <source>
        <dbReference type="SAM" id="MobiDB-lite"/>
    </source>
</evidence>
<comment type="caution">
    <text evidence="4">The sequence shown here is derived from an EMBL/GenBank/DDBJ whole genome shotgun (WGS) entry which is preliminary data.</text>
</comment>
<dbReference type="EMBL" id="RAWG01000209">
    <property type="protein sequence ID" value="RKH38063.1"/>
    <property type="molecule type" value="Genomic_DNA"/>
</dbReference>
<protein>
    <submittedName>
        <fullName evidence="4">Peptidase C39 family protein</fullName>
    </submittedName>
</protein>
<dbReference type="InterPro" id="IPR039564">
    <property type="entry name" value="Peptidase_C39-like"/>
</dbReference>
<dbReference type="InterPro" id="IPR039563">
    <property type="entry name" value="Peptidase_C39_single_dom"/>
</dbReference>
<feature type="region of interest" description="Disordered" evidence="1">
    <location>
        <begin position="1"/>
        <end position="61"/>
    </location>
</feature>
<dbReference type="Pfam" id="PF13529">
    <property type="entry name" value="Peptidase_C39_2"/>
    <property type="match status" value="1"/>
</dbReference>
<sequence length="460" mass="48666">MWTRGSDIGRAPYPNAAPLRENTPPGGRCSVPPTRPAPRGGILRESCWSGEHSHPREARSMTKSRSAVLALLITLALAPALATAGQSASTRWAASRGDFLTWQLSGVARAADGSLQLLPGQSWSGTDPYGPGGYYGGTYYNGGSFFQGEATSPIVSSAFGFREAIASWEATTPPGTWVETLVRVQVGGTWTKWFSLGVWASDASTVQRHSADSQADTVARVSIDTLVVTAKKSAATAWQVKARLFSANGVATPGLHASALTTSTSPETRPTVPPGNPARWNQVLAVPRCSQMVYPDGGEVWCSPTSTAMVLQYWTADTRGCETNVRAAVAGVHDWFYGGTGNWPFNTAYAAGQGFQAHVARFTSFAQLEPWLSAGVPVILSVAWGKGELTGAPIPSTAGHLLVLSGFDAVGNPVVNDPAGASDTAVRRTYLRSELEPLWLSRSGGTAYLVYPRGWPVPAL</sequence>
<evidence type="ECO:0000313" key="5">
    <source>
        <dbReference type="Proteomes" id="UP000273405"/>
    </source>
</evidence>
<dbReference type="CDD" id="cd02549">
    <property type="entry name" value="Peptidase_C39A"/>
    <property type="match status" value="1"/>
</dbReference>
<dbReference type="Proteomes" id="UP000273405">
    <property type="component" value="Unassembled WGS sequence"/>
</dbReference>
<reference evidence="5" key="1">
    <citation type="submission" date="2018-09" db="EMBL/GenBank/DDBJ databases">
        <authorList>
            <person name="Livingstone P.G."/>
            <person name="Whitworth D.E."/>
        </authorList>
    </citation>
    <scope>NUCLEOTIDE SEQUENCE [LARGE SCALE GENOMIC DNA]</scope>
    <source>
        <strain evidence="5">CA040B</strain>
    </source>
</reference>
<keyword evidence="2" id="KW-1133">Transmembrane helix</keyword>
<evidence type="ECO:0000259" key="3">
    <source>
        <dbReference type="Pfam" id="PF13529"/>
    </source>
</evidence>
<evidence type="ECO:0000313" key="4">
    <source>
        <dbReference type="EMBL" id="RKH38063.1"/>
    </source>
</evidence>
<feature type="compositionally biased region" description="Basic and acidic residues" evidence="1">
    <location>
        <begin position="51"/>
        <end position="60"/>
    </location>
</feature>
<keyword evidence="2" id="KW-0472">Membrane</keyword>
<dbReference type="Gene3D" id="3.90.70.10">
    <property type="entry name" value="Cysteine proteinases"/>
    <property type="match status" value="1"/>
</dbReference>
<organism evidence="4 5">
    <name type="scientific">Corallococcus sicarius</name>
    <dbReference type="NCBI Taxonomy" id="2316726"/>
    <lineage>
        <taxon>Bacteria</taxon>
        <taxon>Pseudomonadati</taxon>
        <taxon>Myxococcota</taxon>
        <taxon>Myxococcia</taxon>
        <taxon>Myxococcales</taxon>
        <taxon>Cystobacterineae</taxon>
        <taxon>Myxococcaceae</taxon>
        <taxon>Corallococcus</taxon>
    </lineage>
</organism>